<evidence type="ECO:0000313" key="2">
    <source>
        <dbReference type="EMBL" id="MBJ3777103.1"/>
    </source>
</evidence>
<dbReference type="PANTHER" id="PTHR11365:SF23">
    <property type="entry name" value="HYPOTHETICAL 5-OXOPROLINASE (EUROFUNG)-RELATED"/>
    <property type="match status" value="1"/>
</dbReference>
<dbReference type="InterPro" id="IPR045079">
    <property type="entry name" value="Oxoprolinase-like"/>
</dbReference>
<reference evidence="2" key="1">
    <citation type="submission" date="2020-12" db="EMBL/GenBank/DDBJ databases">
        <title>Bacterial taxonomy.</title>
        <authorList>
            <person name="Pan X."/>
        </authorList>
    </citation>
    <scope>NUCLEOTIDE SEQUENCE</scope>
    <source>
        <strain evidence="2">B2012</strain>
    </source>
</reference>
<keyword evidence="3" id="KW-1185">Reference proteome</keyword>
<comment type="caution">
    <text evidence="2">The sequence shown here is derived from an EMBL/GenBank/DDBJ whole genome shotgun (WGS) entry which is preliminary data.</text>
</comment>
<evidence type="ECO:0000313" key="3">
    <source>
        <dbReference type="Proteomes" id="UP000609531"/>
    </source>
</evidence>
<dbReference type="AlphaFoldDB" id="A0A934MGY9"/>
<accession>A0A934MGY9</accession>
<dbReference type="GO" id="GO:0017168">
    <property type="term" value="F:5-oxoprolinase (ATP-hydrolyzing) activity"/>
    <property type="evidence" value="ECO:0007669"/>
    <property type="project" value="TreeGrafter"/>
</dbReference>
<dbReference type="RefSeq" id="WP_198883000.1">
    <property type="nucleotide sequence ID" value="NZ_JAEKJA010000012.1"/>
</dbReference>
<sequence length="672" mass="71533">MTDSDIDLVTLEIIQEYFVSTVREMRVTMIRTAHSSIIYEGHDFSCALLDASGNLVAQSEDSPAHILPLPWQVREARAFFGGDLHPGDVILVNDPYTSGTHMNDVAMIVPHFCGDDLLGFICTRAHWGDVGGMTPGSISGEATEFHQEGLRIPFVKVHERGKPVDALLRLIFSNVRVPDEREGDFFAMLSCCNTAATRLDQLVSRFTFPAVTAVMRGLIDRAERRMRSAITAITPGTYYYEDYMDADLRTGNPVLLRVAITVDGDTLSIDFAGSSPQLAGPTNGSLAVAAMGSFVALKALLDPEGPINHGAFVPITVAAPEGSIVNVKPPGATGGYTEIRRRVESVVMGALARAVPRYVSGDIKGASNHTYIGSYNRARDRQTIFYEYPAGGTGGYNGHDGHHTLRAYDEGDFASIQPVESVEIEHALLVEACTLRPDSCGDGTYRGGLGMHREVRLLADEGKFSELSDRNILPPYGVCAGYAAAPNNFYVVRGEEVISPSPIPGKISGFPMVKGDIAVLQSGGGGGYGSPLERPVDKVLADLHEGIITEARAAERYGVIVRDGVLDAAATAEARAAGATGDRGLVVAGGEDTFRDGRRILRLSPATTDALGGSGALVEIVSDTGAPLRAWLEATDDVADDEVPLGTIARAILALDVGGTSRIRPLPGARPG</sequence>
<dbReference type="InterPro" id="IPR003692">
    <property type="entry name" value="Hydantoinase_B"/>
</dbReference>
<feature type="domain" description="Hydantoinase B/oxoprolinase" evidence="1">
    <location>
        <begin position="7"/>
        <end position="531"/>
    </location>
</feature>
<organism evidence="2 3">
    <name type="scientific">Acuticoccus mangrovi</name>
    <dbReference type="NCBI Taxonomy" id="2796142"/>
    <lineage>
        <taxon>Bacteria</taxon>
        <taxon>Pseudomonadati</taxon>
        <taxon>Pseudomonadota</taxon>
        <taxon>Alphaproteobacteria</taxon>
        <taxon>Hyphomicrobiales</taxon>
        <taxon>Amorphaceae</taxon>
        <taxon>Acuticoccus</taxon>
    </lineage>
</organism>
<gene>
    <name evidence="2" type="ORF">JCR33_15455</name>
</gene>
<dbReference type="Proteomes" id="UP000609531">
    <property type="component" value="Unassembled WGS sequence"/>
</dbReference>
<proteinExistence type="predicted"/>
<dbReference type="Pfam" id="PF02538">
    <property type="entry name" value="Hydantoinase_B"/>
    <property type="match status" value="1"/>
</dbReference>
<name>A0A934MGY9_9HYPH</name>
<dbReference type="PANTHER" id="PTHR11365">
    <property type="entry name" value="5-OXOPROLINASE RELATED"/>
    <property type="match status" value="1"/>
</dbReference>
<dbReference type="GO" id="GO:0005829">
    <property type="term" value="C:cytosol"/>
    <property type="evidence" value="ECO:0007669"/>
    <property type="project" value="TreeGrafter"/>
</dbReference>
<dbReference type="EMBL" id="JAEKJA010000012">
    <property type="protein sequence ID" value="MBJ3777103.1"/>
    <property type="molecule type" value="Genomic_DNA"/>
</dbReference>
<evidence type="ECO:0000259" key="1">
    <source>
        <dbReference type="Pfam" id="PF02538"/>
    </source>
</evidence>
<dbReference type="GO" id="GO:0006749">
    <property type="term" value="P:glutathione metabolic process"/>
    <property type="evidence" value="ECO:0007669"/>
    <property type="project" value="TreeGrafter"/>
</dbReference>
<protein>
    <submittedName>
        <fullName evidence="2">Hydantoinase B/oxoprolinase family protein</fullName>
    </submittedName>
</protein>